<dbReference type="InterPro" id="IPR002347">
    <property type="entry name" value="SDR_fam"/>
</dbReference>
<feature type="domain" description="Ketoreductase" evidence="2">
    <location>
        <begin position="16"/>
        <end position="191"/>
    </location>
</feature>
<dbReference type="EMBL" id="UINC01023506">
    <property type="protein sequence ID" value="SVA95303.1"/>
    <property type="molecule type" value="Genomic_DNA"/>
</dbReference>
<accession>A0A382A2Z8</accession>
<comment type="similarity">
    <text evidence="1">Belongs to the short-chain dehydrogenases/reductases (SDR) family.</text>
</comment>
<dbReference type="SMART" id="SM00822">
    <property type="entry name" value="PKS_KR"/>
    <property type="match status" value="1"/>
</dbReference>
<dbReference type="PRINTS" id="PR00081">
    <property type="entry name" value="GDHRDH"/>
</dbReference>
<dbReference type="Gene3D" id="3.40.50.720">
    <property type="entry name" value="NAD(P)-binding Rossmann-like Domain"/>
    <property type="match status" value="1"/>
</dbReference>
<organism evidence="3">
    <name type="scientific">marine metagenome</name>
    <dbReference type="NCBI Taxonomy" id="408172"/>
    <lineage>
        <taxon>unclassified sequences</taxon>
        <taxon>metagenomes</taxon>
        <taxon>ecological metagenomes</taxon>
    </lineage>
</organism>
<dbReference type="GO" id="GO:0032787">
    <property type="term" value="P:monocarboxylic acid metabolic process"/>
    <property type="evidence" value="ECO:0007669"/>
    <property type="project" value="UniProtKB-ARBA"/>
</dbReference>
<dbReference type="PRINTS" id="PR00080">
    <property type="entry name" value="SDRFAMILY"/>
</dbReference>
<evidence type="ECO:0000259" key="2">
    <source>
        <dbReference type="SMART" id="SM00822"/>
    </source>
</evidence>
<sequence>MTDQQTVLPSMRVDGQVALVTGAGRGIGRGCALALAEAGAEVIAMSRTESEIAEVVAEIEAMGRCARAIPCDITDQDAVKAAFEGIERLDILVNNAGTSVPMGFLKADAETLDLMLNLNVRAAFLVAQAAARIMDGHGGGVIIHLSSTFGKVGRPGFSIYSGTKHFIDGLTKSTAVELAPRNIRVVAVGPTAIATPMMKDRLGDPEVAAELTSRIPMGRIGKIEDVVGAVVFLASPAAALITGTTIMVDGGWTAP</sequence>
<dbReference type="FunFam" id="3.40.50.720:FF:000084">
    <property type="entry name" value="Short-chain dehydrogenase reductase"/>
    <property type="match status" value="1"/>
</dbReference>
<dbReference type="InterPro" id="IPR057326">
    <property type="entry name" value="KR_dom"/>
</dbReference>
<dbReference type="Pfam" id="PF13561">
    <property type="entry name" value="adh_short_C2"/>
    <property type="match status" value="1"/>
</dbReference>
<gene>
    <name evidence="3" type="ORF">METZ01_LOCUS148157</name>
</gene>
<dbReference type="PANTHER" id="PTHR42879:SF2">
    <property type="entry name" value="3-OXOACYL-[ACYL-CARRIER-PROTEIN] REDUCTASE FABG"/>
    <property type="match status" value="1"/>
</dbReference>
<protein>
    <recommendedName>
        <fullName evidence="2">Ketoreductase domain-containing protein</fullName>
    </recommendedName>
</protein>
<proteinExistence type="inferred from homology"/>
<dbReference type="InterPro" id="IPR050259">
    <property type="entry name" value="SDR"/>
</dbReference>
<dbReference type="InterPro" id="IPR036291">
    <property type="entry name" value="NAD(P)-bd_dom_sf"/>
</dbReference>
<dbReference type="AlphaFoldDB" id="A0A382A2Z8"/>
<dbReference type="InterPro" id="IPR020904">
    <property type="entry name" value="Sc_DH/Rdtase_CS"/>
</dbReference>
<dbReference type="NCBIfam" id="NF005559">
    <property type="entry name" value="PRK07231.1"/>
    <property type="match status" value="1"/>
</dbReference>
<reference evidence="3" key="1">
    <citation type="submission" date="2018-05" db="EMBL/GenBank/DDBJ databases">
        <authorList>
            <person name="Lanie J.A."/>
            <person name="Ng W.-L."/>
            <person name="Kazmierczak K.M."/>
            <person name="Andrzejewski T.M."/>
            <person name="Davidsen T.M."/>
            <person name="Wayne K.J."/>
            <person name="Tettelin H."/>
            <person name="Glass J.I."/>
            <person name="Rusch D."/>
            <person name="Podicherti R."/>
            <person name="Tsui H.-C.T."/>
            <person name="Winkler M.E."/>
        </authorList>
    </citation>
    <scope>NUCLEOTIDE SEQUENCE</scope>
</reference>
<dbReference type="SUPFAM" id="SSF51735">
    <property type="entry name" value="NAD(P)-binding Rossmann-fold domains"/>
    <property type="match status" value="1"/>
</dbReference>
<dbReference type="PANTHER" id="PTHR42879">
    <property type="entry name" value="3-OXOACYL-(ACYL-CARRIER-PROTEIN) REDUCTASE"/>
    <property type="match status" value="1"/>
</dbReference>
<evidence type="ECO:0000313" key="3">
    <source>
        <dbReference type="EMBL" id="SVA95303.1"/>
    </source>
</evidence>
<evidence type="ECO:0000256" key="1">
    <source>
        <dbReference type="ARBA" id="ARBA00006484"/>
    </source>
</evidence>
<name>A0A382A2Z8_9ZZZZ</name>
<dbReference type="PROSITE" id="PS00061">
    <property type="entry name" value="ADH_SHORT"/>
    <property type="match status" value="1"/>
</dbReference>